<reference evidence="3 4" key="1">
    <citation type="journal article" date="2021" name="Plant Biotechnol. J.">
        <title>Multi-omics assisted identification of the key and species-specific regulatory components of drought-tolerant mechanisms in Gossypium stocksii.</title>
        <authorList>
            <person name="Yu D."/>
            <person name="Ke L."/>
            <person name="Zhang D."/>
            <person name="Wu Y."/>
            <person name="Sun Y."/>
            <person name="Mei J."/>
            <person name="Sun J."/>
            <person name="Sun Y."/>
        </authorList>
    </citation>
    <scope>NUCLEOTIDE SEQUENCE [LARGE SCALE GENOMIC DNA]</scope>
    <source>
        <strain evidence="4">cv. E1</strain>
        <tissue evidence="3">Leaf</tissue>
    </source>
</reference>
<dbReference type="GO" id="GO:0008270">
    <property type="term" value="F:zinc ion binding"/>
    <property type="evidence" value="ECO:0007669"/>
    <property type="project" value="UniProtKB-KW"/>
</dbReference>
<dbReference type="PROSITE" id="PS50158">
    <property type="entry name" value="ZF_CCHC"/>
    <property type="match status" value="1"/>
</dbReference>
<evidence type="ECO:0000259" key="2">
    <source>
        <dbReference type="PROSITE" id="PS50158"/>
    </source>
</evidence>
<evidence type="ECO:0000256" key="1">
    <source>
        <dbReference type="PROSITE-ProRule" id="PRU00047"/>
    </source>
</evidence>
<sequence length="119" mass="13443">MVLAWIRLPSLLGYVYKRKIIEEIGGTIGKMVRLDFNTDSRISSRFVRMAVFINLEKPLIAQVLVNGRRQRAEYESLPTICFSCGKYGHTKEICGFSQSFSVPGKDHVIGASNRSGEMR</sequence>
<name>A0A9D4A4U0_9ROSI</name>
<dbReference type="GO" id="GO:0003676">
    <property type="term" value="F:nucleic acid binding"/>
    <property type="evidence" value="ECO:0007669"/>
    <property type="project" value="InterPro"/>
</dbReference>
<dbReference type="PANTHER" id="PTHR31286">
    <property type="entry name" value="GLYCINE-RICH CELL WALL STRUCTURAL PROTEIN 1.8-LIKE"/>
    <property type="match status" value="1"/>
</dbReference>
<evidence type="ECO:0000313" key="4">
    <source>
        <dbReference type="Proteomes" id="UP000828251"/>
    </source>
</evidence>
<dbReference type="InterPro" id="IPR040256">
    <property type="entry name" value="At4g02000-like"/>
</dbReference>
<keyword evidence="4" id="KW-1185">Reference proteome</keyword>
<keyword evidence="1" id="KW-0863">Zinc-finger</keyword>
<dbReference type="PANTHER" id="PTHR31286:SF173">
    <property type="entry name" value="DUF4283 DOMAIN-CONTAINING PROTEIN"/>
    <property type="match status" value="1"/>
</dbReference>
<proteinExistence type="predicted"/>
<dbReference type="InterPro" id="IPR001878">
    <property type="entry name" value="Znf_CCHC"/>
</dbReference>
<dbReference type="OrthoDB" id="786567at2759"/>
<accession>A0A9D4A4U0</accession>
<comment type="caution">
    <text evidence="3">The sequence shown here is derived from an EMBL/GenBank/DDBJ whole genome shotgun (WGS) entry which is preliminary data.</text>
</comment>
<dbReference type="EMBL" id="JAIQCV010000006">
    <property type="protein sequence ID" value="KAH1090967.1"/>
    <property type="molecule type" value="Genomic_DNA"/>
</dbReference>
<keyword evidence="1" id="KW-0862">Zinc</keyword>
<dbReference type="AlphaFoldDB" id="A0A9D4A4U0"/>
<evidence type="ECO:0000313" key="3">
    <source>
        <dbReference type="EMBL" id="KAH1090967.1"/>
    </source>
</evidence>
<feature type="domain" description="CCHC-type" evidence="2">
    <location>
        <begin position="81"/>
        <end position="94"/>
    </location>
</feature>
<gene>
    <name evidence="3" type="ORF">J1N35_018224</name>
</gene>
<organism evidence="3 4">
    <name type="scientific">Gossypium stocksii</name>
    <dbReference type="NCBI Taxonomy" id="47602"/>
    <lineage>
        <taxon>Eukaryota</taxon>
        <taxon>Viridiplantae</taxon>
        <taxon>Streptophyta</taxon>
        <taxon>Embryophyta</taxon>
        <taxon>Tracheophyta</taxon>
        <taxon>Spermatophyta</taxon>
        <taxon>Magnoliopsida</taxon>
        <taxon>eudicotyledons</taxon>
        <taxon>Gunneridae</taxon>
        <taxon>Pentapetalae</taxon>
        <taxon>rosids</taxon>
        <taxon>malvids</taxon>
        <taxon>Malvales</taxon>
        <taxon>Malvaceae</taxon>
        <taxon>Malvoideae</taxon>
        <taxon>Gossypium</taxon>
    </lineage>
</organism>
<keyword evidence="1" id="KW-0479">Metal-binding</keyword>
<dbReference type="Proteomes" id="UP000828251">
    <property type="component" value="Unassembled WGS sequence"/>
</dbReference>
<protein>
    <recommendedName>
        <fullName evidence="2">CCHC-type domain-containing protein</fullName>
    </recommendedName>
</protein>